<feature type="domain" description="PKD" evidence="9">
    <location>
        <begin position="926"/>
        <end position="1021"/>
    </location>
</feature>
<dbReference type="Pfam" id="PF00801">
    <property type="entry name" value="PKD"/>
    <property type="match status" value="1"/>
</dbReference>
<protein>
    <submittedName>
        <fullName evidence="10">PKD domain-containing protein</fullName>
    </submittedName>
</protein>
<evidence type="ECO:0000256" key="3">
    <source>
        <dbReference type="ARBA" id="ARBA00022801"/>
    </source>
</evidence>
<evidence type="ECO:0000313" key="10">
    <source>
        <dbReference type="EMBL" id="HIG63131.1"/>
    </source>
</evidence>
<evidence type="ECO:0000313" key="11">
    <source>
        <dbReference type="Proteomes" id="UP000589516"/>
    </source>
</evidence>
<dbReference type="SUPFAM" id="SSF49299">
    <property type="entry name" value="PKD domain"/>
    <property type="match status" value="1"/>
</dbReference>
<evidence type="ECO:0000256" key="1">
    <source>
        <dbReference type="ARBA" id="ARBA00011073"/>
    </source>
</evidence>
<feature type="region of interest" description="Disordered" evidence="8">
    <location>
        <begin position="212"/>
        <end position="254"/>
    </location>
</feature>
<dbReference type="InterPro" id="IPR011635">
    <property type="entry name" value="CARDB"/>
</dbReference>
<dbReference type="InterPro" id="IPR000601">
    <property type="entry name" value="PKD_dom"/>
</dbReference>
<comment type="similarity">
    <text evidence="1 6 7">Belongs to the peptidase S8 family.</text>
</comment>
<keyword evidence="4 6" id="KW-0720">Serine protease</keyword>
<sequence length="1106" mass="114194">MGGRAAAAAVTQAAVPPHSYYTRDPVPAVLRYVVVVMLLLLPGAPALPAPVAGEFAPSYFDGDGDGVDDRLAPLLTQGAAVNIFLVFDVAPGAEQRRALASLGLEPSYESHYLPVWQLDGVPAHNVGWLTALPGLRLVEWQAIYYPLLSYSVPAVKARDSSTYDDVAWDRGLQGAGVNIAILDTGVDNEHETFEGRFIAGVDCVGGCNDYTTEEDSGGDPDDRNGHGTHTASTALGTGGETDDDGDGEPDNMGVAPEARLVDVKVMTDLGAGGNVLQGIEWCTNHADEDWGSGTPGIQVMSMSVGTSGGSDGSDSVSQAANAAVAAGIVAVAAMGNDGDNVVPAPAAGDWVIAVGATDDQDTVDRDGDPVADYSNYGPRDSDGDDDRWDEMKPDVVAPGSGIHAAAGASAPFTIATDGYTDMSGTSMSCPHVAGLAALMLQDDPGLEPGTGQNEVMWRMRNFSEQWGPASEPDNSSKYNYVGGWGYADAWAFVNVAQADGSIAVLAAEPDAPVEGDTVHVSTTVENKGDAVLEEATLTLHADSTQLGSTTVPALDPGATFDWGVDWEPSQGDYTLLAKVSADGDGNSGNNELELEVSVAPPPQGVDLALAALATDPAEPIHNEPVTVTATVRNQGDEPADSFEVRFYEGSSRFATIDGDALVAGGEMEIGAEWTASEGNRSLSARIVNVEPQDQNSGNDERSLEVSVAPPPDEPDFAAAALEIDGALQEGVTVTINFVVRNLGQTDGEVDVTLELDGNALEAWDGLAVDGGAEEALSVDWEATAGDHRLEVVLSGADPAEASTANNEAEFDFEIEEAGPLFSVEAISTSQPLTQGVAATVTVTVANEGGADGSVTVQLAEFSGAIGEQYVEVAAGSSDDVLFSWTPATAGSIQLTATADESSRQAIVMVSPPANQQPLAVAQAMLPGGGWTATQLAAITGQEVTFSAGGSSDPDGDNAQLAYAWSVVNEGGMPFSQQSTVSFTTIFNTAGTYTATLTVTDERGGVATAAVSVVVSPAVTSTGGGGGDGGTDWVRLLGLLLLATVTLAGGAMAWNRLRDDDDYFDDYYDGPLELACPACQGQISVATPQRPVQLGCPHCQSQFILRE</sequence>
<dbReference type="GO" id="GO:0006508">
    <property type="term" value="P:proteolysis"/>
    <property type="evidence" value="ECO:0007669"/>
    <property type="project" value="UniProtKB-KW"/>
</dbReference>
<feature type="active site" description="Charge relay system" evidence="5 6">
    <location>
        <position position="226"/>
    </location>
</feature>
<evidence type="ECO:0000256" key="6">
    <source>
        <dbReference type="PROSITE-ProRule" id="PRU01240"/>
    </source>
</evidence>
<dbReference type="InterPro" id="IPR022409">
    <property type="entry name" value="PKD/Chitinase_dom"/>
</dbReference>
<dbReference type="Pfam" id="PF07705">
    <property type="entry name" value="CARDB"/>
    <property type="match status" value="3"/>
</dbReference>
<evidence type="ECO:0000259" key="9">
    <source>
        <dbReference type="PROSITE" id="PS50093"/>
    </source>
</evidence>
<dbReference type="Gene3D" id="2.60.40.10">
    <property type="entry name" value="Immunoglobulins"/>
    <property type="match status" value="5"/>
</dbReference>
<dbReference type="GO" id="GO:0004252">
    <property type="term" value="F:serine-type endopeptidase activity"/>
    <property type="evidence" value="ECO:0007669"/>
    <property type="project" value="UniProtKB-UniRule"/>
</dbReference>
<dbReference type="Gene3D" id="3.40.50.200">
    <property type="entry name" value="Peptidase S8/S53 domain"/>
    <property type="match status" value="1"/>
</dbReference>
<dbReference type="SMART" id="SM00089">
    <property type="entry name" value="PKD"/>
    <property type="match status" value="1"/>
</dbReference>
<dbReference type="InterPro" id="IPR036852">
    <property type="entry name" value="Peptidase_S8/S53_dom_sf"/>
</dbReference>
<dbReference type="Proteomes" id="UP000589516">
    <property type="component" value="Unassembled WGS sequence"/>
</dbReference>
<dbReference type="InterPro" id="IPR050131">
    <property type="entry name" value="Peptidase_S8_subtilisin-like"/>
</dbReference>
<accession>A0A7C8DML1</accession>
<keyword evidence="3 6" id="KW-0378">Hydrolase</keyword>
<name>A0A7C8DML1_9ARCH</name>
<reference evidence="11" key="1">
    <citation type="journal article" date="2019" name="bioRxiv">
        <title>Genome diversification in globally distributed novel marine Proteobacteria is linked to environmental adaptation.</title>
        <authorList>
            <person name="Zhou Z."/>
            <person name="Tran P.Q."/>
            <person name="Kieft K."/>
            <person name="Anantharaman K."/>
        </authorList>
    </citation>
    <scope>NUCLEOTIDE SEQUENCE [LARGE SCALE GENOMIC DNA]</scope>
</reference>
<dbReference type="InterPro" id="IPR015500">
    <property type="entry name" value="Peptidase_S8_subtilisin-rel"/>
</dbReference>
<dbReference type="PROSITE" id="PS50093">
    <property type="entry name" value="PKD"/>
    <property type="match status" value="1"/>
</dbReference>
<keyword evidence="2 6" id="KW-0645">Protease</keyword>
<feature type="active site" description="Charge relay system" evidence="5 6">
    <location>
        <position position="183"/>
    </location>
</feature>
<dbReference type="PRINTS" id="PR00723">
    <property type="entry name" value="SUBTILISIN"/>
</dbReference>
<dbReference type="EMBL" id="DUAV01000010">
    <property type="protein sequence ID" value="HIG63131.1"/>
    <property type="molecule type" value="Genomic_DNA"/>
</dbReference>
<evidence type="ECO:0000256" key="4">
    <source>
        <dbReference type="ARBA" id="ARBA00022825"/>
    </source>
</evidence>
<feature type="compositionally biased region" description="Acidic residues" evidence="8">
    <location>
        <begin position="240"/>
        <end position="249"/>
    </location>
</feature>
<comment type="caution">
    <text evidence="10">The sequence shown here is derived from an EMBL/GenBank/DDBJ whole genome shotgun (WGS) entry which is preliminary data.</text>
</comment>
<dbReference type="Pfam" id="PF00082">
    <property type="entry name" value="Peptidase_S8"/>
    <property type="match status" value="1"/>
</dbReference>
<feature type="region of interest" description="Disordered" evidence="8">
    <location>
        <begin position="358"/>
        <end position="391"/>
    </location>
</feature>
<dbReference type="PROSITE" id="PS00138">
    <property type="entry name" value="SUBTILASE_SER"/>
    <property type="match status" value="1"/>
</dbReference>
<dbReference type="InterPro" id="IPR023827">
    <property type="entry name" value="Peptidase_S8_Asp-AS"/>
</dbReference>
<dbReference type="InterPro" id="IPR023828">
    <property type="entry name" value="Peptidase_S8_Ser-AS"/>
</dbReference>
<feature type="active site" description="Charge relay system" evidence="5 6">
    <location>
        <position position="426"/>
    </location>
</feature>
<evidence type="ECO:0000256" key="2">
    <source>
        <dbReference type="ARBA" id="ARBA00022670"/>
    </source>
</evidence>
<proteinExistence type="inferred from homology"/>
<evidence type="ECO:0000256" key="7">
    <source>
        <dbReference type="RuleBase" id="RU003355"/>
    </source>
</evidence>
<dbReference type="InterPro" id="IPR000209">
    <property type="entry name" value="Peptidase_S8/S53_dom"/>
</dbReference>
<gene>
    <name evidence="10" type="ORF">EYQ16_01225</name>
</gene>
<organism evidence="10 11">
    <name type="scientific">Marine Group III euryarchaeote</name>
    <dbReference type="NCBI Taxonomy" id="2173149"/>
    <lineage>
        <taxon>Archaea</taxon>
        <taxon>Methanobacteriati</taxon>
        <taxon>Thermoplasmatota</taxon>
        <taxon>Thermoplasmata</taxon>
        <taxon>Candidatus Thermoprofundales</taxon>
    </lineage>
</organism>
<dbReference type="CDD" id="cd00146">
    <property type="entry name" value="PKD"/>
    <property type="match status" value="1"/>
</dbReference>
<dbReference type="InterPro" id="IPR013783">
    <property type="entry name" value="Ig-like_fold"/>
</dbReference>
<dbReference type="SUPFAM" id="SSF52743">
    <property type="entry name" value="Subtilisin-like"/>
    <property type="match status" value="1"/>
</dbReference>
<dbReference type="PROSITE" id="PS51892">
    <property type="entry name" value="SUBTILASE"/>
    <property type="match status" value="1"/>
</dbReference>
<dbReference type="InterPro" id="IPR035986">
    <property type="entry name" value="PKD_dom_sf"/>
</dbReference>
<dbReference type="PROSITE" id="PS00136">
    <property type="entry name" value="SUBTILASE_ASP"/>
    <property type="match status" value="1"/>
</dbReference>
<dbReference type="PANTHER" id="PTHR43806">
    <property type="entry name" value="PEPTIDASE S8"/>
    <property type="match status" value="1"/>
</dbReference>
<evidence type="ECO:0000256" key="8">
    <source>
        <dbReference type="SAM" id="MobiDB-lite"/>
    </source>
</evidence>
<evidence type="ECO:0000256" key="5">
    <source>
        <dbReference type="PIRSR" id="PIRSR615500-1"/>
    </source>
</evidence>
<dbReference type="PANTHER" id="PTHR43806:SF11">
    <property type="entry name" value="CEREVISIN-RELATED"/>
    <property type="match status" value="1"/>
</dbReference>
<dbReference type="AlphaFoldDB" id="A0A7C8DML1"/>